<dbReference type="RefSeq" id="WP_083032499.1">
    <property type="nucleotide sequence ID" value="NZ_AP022618.1"/>
</dbReference>
<evidence type="ECO:0000256" key="12">
    <source>
        <dbReference type="ARBA" id="ARBA00059740"/>
    </source>
</evidence>
<comment type="subcellular location">
    <subcellularLocation>
        <location evidence="2">Cell membrane</location>
    </subcellularLocation>
</comment>
<evidence type="ECO:0000256" key="8">
    <source>
        <dbReference type="ARBA" id="ARBA00023002"/>
    </source>
</evidence>
<comment type="cofactor">
    <cofactor evidence="1">
        <name>FAD</name>
        <dbReference type="ChEBI" id="CHEBI:57692"/>
    </cofactor>
</comment>
<protein>
    <recommendedName>
        <fullName evidence="13">FAD-containing monooxygenase EthA</fullName>
    </recommendedName>
    <alternativeName>
        <fullName evidence="14">Prodrug activator EtaA</fullName>
    </alternativeName>
</protein>
<keyword evidence="4" id="KW-1003">Cell membrane</keyword>
<keyword evidence="7" id="KW-0521">NADP</keyword>
<dbReference type="OrthoDB" id="5168853at2"/>
<keyword evidence="8" id="KW-0560">Oxidoreductase</keyword>
<dbReference type="FunFam" id="3.50.50.60:FF:000213">
    <property type="entry name" value="FAD-containing monooxygenase EthA"/>
    <property type="match status" value="1"/>
</dbReference>
<dbReference type="PANTHER" id="PTHR43872:SF1">
    <property type="entry name" value="MONOOXYGENASE, PUTATIVE (AFU_ORTHOLOGUE AFUA_8G02570)-RELATED"/>
    <property type="match status" value="1"/>
</dbReference>
<dbReference type="Gene3D" id="3.50.50.60">
    <property type="entry name" value="FAD/NAD(P)-binding domain"/>
    <property type="match status" value="1"/>
</dbReference>
<comment type="catalytic activity">
    <reaction evidence="11">
        <text>ethionamide + NADPH + O2 + H(+) = ethionamide S-oxide + NADP(+) + H2O</text>
        <dbReference type="Rhea" id="RHEA:47616"/>
        <dbReference type="ChEBI" id="CHEBI:4885"/>
        <dbReference type="ChEBI" id="CHEBI:15377"/>
        <dbReference type="ChEBI" id="CHEBI:15378"/>
        <dbReference type="ChEBI" id="CHEBI:15379"/>
        <dbReference type="ChEBI" id="CHEBI:57783"/>
        <dbReference type="ChEBI" id="CHEBI:58349"/>
        <dbReference type="ChEBI" id="CHEBI:87805"/>
    </reaction>
</comment>
<gene>
    <name evidence="15" type="ORF">BST26_16620</name>
</gene>
<evidence type="ECO:0000313" key="15">
    <source>
        <dbReference type="EMBL" id="ORA66810.1"/>
    </source>
</evidence>
<dbReference type="InterPro" id="IPR051820">
    <property type="entry name" value="FAD-binding_MO"/>
</dbReference>
<evidence type="ECO:0000256" key="3">
    <source>
        <dbReference type="ARBA" id="ARBA00010139"/>
    </source>
</evidence>
<dbReference type="InterPro" id="IPR020946">
    <property type="entry name" value="Flavin_mOase-like"/>
</dbReference>
<evidence type="ECO:0000256" key="9">
    <source>
        <dbReference type="ARBA" id="ARBA00023033"/>
    </source>
</evidence>
<dbReference type="GO" id="GO:0004499">
    <property type="term" value="F:N,N-dimethylaniline monooxygenase activity"/>
    <property type="evidence" value="ECO:0007669"/>
    <property type="project" value="InterPro"/>
</dbReference>
<evidence type="ECO:0000256" key="11">
    <source>
        <dbReference type="ARBA" id="ARBA00051124"/>
    </source>
</evidence>
<reference evidence="15 16" key="1">
    <citation type="submission" date="2016-12" db="EMBL/GenBank/DDBJ databases">
        <title>The new phylogeny of genus Mycobacterium.</title>
        <authorList>
            <person name="Tortoli E."/>
            <person name="Trovato A."/>
            <person name="Cirillo D.M."/>
        </authorList>
    </citation>
    <scope>NUCLEOTIDE SEQUENCE [LARGE SCALE GENOMIC DNA]</scope>
    <source>
        <strain evidence="15 16">DSM 45130</strain>
    </source>
</reference>
<dbReference type="STRING" id="444597.BST26_16620"/>
<keyword evidence="10" id="KW-0472">Membrane</keyword>
<dbReference type="SUPFAM" id="SSF51905">
    <property type="entry name" value="FAD/NAD(P)-binding domain"/>
    <property type="match status" value="2"/>
</dbReference>
<evidence type="ECO:0000256" key="6">
    <source>
        <dbReference type="ARBA" id="ARBA00022827"/>
    </source>
</evidence>
<dbReference type="GO" id="GO:0005886">
    <property type="term" value="C:plasma membrane"/>
    <property type="evidence" value="ECO:0007669"/>
    <property type="project" value="UniProtKB-SubCell"/>
</dbReference>
<dbReference type="Proteomes" id="UP000192801">
    <property type="component" value="Unassembled WGS sequence"/>
</dbReference>
<comment type="caution">
    <text evidence="15">The sequence shown here is derived from an EMBL/GenBank/DDBJ whole genome shotgun (WGS) entry which is preliminary data.</text>
</comment>
<dbReference type="PRINTS" id="PR00469">
    <property type="entry name" value="PNDRDTASEII"/>
</dbReference>
<evidence type="ECO:0000256" key="2">
    <source>
        <dbReference type="ARBA" id="ARBA00004236"/>
    </source>
</evidence>
<dbReference type="Pfam" id="PF13450">
    <property type="entry name" value="NAD_binding_8"/>
    <property type="match status" value="1"/>
</dbReference>
<dbReference type="EMBL" id="MVHS01000048">
    <property type="protein sequence ID" value="ORA66810.1"/>
    <property type="molecule type" value="Genomic_DNA"/>
</dbReference>
<dbReference type="InterPro" id="IPR036188">
    <property type="entry name" value="FAD/NAD-bd_sf"/>
</dbReference>
<dbReference type="Pfam" id="PF00743">
    <property type="entry name" value="FMO-like"/>
    <property type="match status" value="1"/>
</dbReference>
<organism evidence="15 16">
    <name type="scientific">Mycolicibacterium insubricum</name>
    <dbReference type="NCBI Taxonomy" id="444597"/>
    <lineage>
        <taxon>Bacteria</taxon>
        <taxon>Bacillati</taxon>
        <taxon>Actinomycetota</taxon>
        <taxon>Actinomycetes</taxon>
        <taxon>Mycobacteriales</taxon>
        <taxon>Mycobacteriaceae</taxon>
        <taxon>Mycolicibacterium</taxon>
    </lineage>
</organism>
<comment type="similarity">
    <text evidence="3">Belongs to the FAD-binding monooxygenase family.</text>
</comment>
<sequence length="491" mass="54570">MTEHVDVVIIGAGISGISAAWHLQKECPEKSYVILERRDDLGGTWDLFRYPGIRSDSDMYTLGFGFKPWTSARGIADGGAIKNYLRETVVENGIDKHIRYGQKVLSADWSDPDNQWTISIEADGKATELNASFVMVCSGYYNYDEGYRPKFPGEENYRGTLVHPQHWPEDLDYQGKRIVVIGSGATAVTLIPALANSGAGHVTMLQRSPTFVGVLPGVDPLTQRTLKYLPTGLAHHINRLYKVGFSTAQYQLSRRFPGYMRKTLLTMAKHRLPEGYDVNRHFNPRYNPWDQRVCLDPDAALFKAIKHGDAEVVTDTIETFTEKGVKLGSGEELEADIIITATGLNMQLGGGAKVTRNGEPVNLSDSVVYKGALLSGVPNASVTVGYLNSSWTLKADLVSGYVCRLLNYMDAHGYNKVEAQVPADVQAQPFTTDFNSGYLLRAMDDLPKSGDRGPWKFRQNYLQDYKVLRMDKVDEGSLHFSRNRAPEPVTA</sequence>
<keyword evidence="5" id="KW-0285">Flavoprotein</keyword>
<keyword evidence="16" id="KW-1185">Reference proteome</keyword>
<dbReference type="GO" id="GO:0050661">
    <property type="term" value="F:NADP binding"/>
    <property type="evidence" value="ECO:0007669"/>
    <property type="project" value="InterPro"/>
</dbReference>
<evidence type="ECO:0000256" key="13">
    <source>
        <dbReference type="ARBA" id="ARBA00073152"/>
    </source>
</evidence>
<comment type="function">
    <text evidence="12">Monooxygenase able to convert a wide range of ketones to the corresponding esters or lactones via a Baeyer-Villiger oxidation reaction. Can act on long-chain aliphatic ketones (2-hexanone to 2-dodecanone) and on aromatic ketones (phenylacetone and benzylacetone). Is also able to catalyze enantioselective sulfoxidation of methyl-p-tolylsulfide. In vivo, likely functions as a BVMO, but the exact nature of the physiological substrate(s) remains to be established.</text>
</comment>
<evidence type="ECO:0000256" key="4">
    <source>
        <dbReference type="ARBA" id="ARBA00022475"/>
    </source>
</evidence>
<dbReference type="PANTHER" id="PTHR43872">
    <property type="entry name" value="MONOOXYGENASE, PUTATIVE (AFU_ORTHOLOGUE AFUA_8G02570)-RELATED"/>
    <property type="match status" value="1"/>
</dbReference>
<dbReference type="AlphaFoldDB" id="A0A1X0D507"/>
<evidence type="ECO:0000256" key="14">
    <source>
        <dbReference type="ARBA" id="ARBA00078392"/>
    </source>
</evidence>
<evidence type="ECO:0000256" key="5">
    <source>
        <dbReference type="ARBA" id="ARBA00022630"/>
    </source>
</evidence>
<dbReference type="FunFam" id="3.50.50.60:FF:000228">
    <property type="entry name" value="FAD-containing monooxygenase EthA"/>
    <property type="match status" value="1"/>
</dbReference>
<evidence type="ECO:0000256" key="10">
    <source>
        <dbReference type="ARBA" id="ARBA00023136"/>
    </source>
</evidence>
<keyword evidence="6" id="KW-0274">FAD</keyword>
<evidence type="ECO:0000313" key="16">
    <source>
        <dbReference type="Proteomes" id="UP000192801"/>
    </source>
</evidence>
<proteinExistence type="inferred from homology"/>
<evidence type="ECO:0000256" key="1">
    <source>
        <dbReference type="ARBA" id="ARBA00001974"/>
    </source>
</evidence>
<name>A0A1X0D507_9MYCO</name>
<dbReference type="GO" id="GO:0050660">
    <property type="term" value="F:flavin adenine dinucleotide binding"/>
    <property type="evidence" value="ECO:0007669"/>
    <property type="project" value="InterPro"/>
</dbReference>
<evidence type="ECO:0000256" key="7">
    <source>
        <dbReference type="ARBA" id="ARBA00022857"/>
    </source>
</evidence>
<accession>A0A1X0D507</accession>
<keyword evidence="9 15" id="KW-0503">Monooxygenase</keyword>